<comment type="caution">
    <text evidence="10">The sequence shown here is derived from an EMBL/GenBank/DDBJ whole genome shotgun (WGS) entry which is preliminary data.</text>
</comment>
<dbReference type="PANTHER" id="PTHR43668:SF2">
    <property type="entry name" value="ALLANTOINASE"/>
    <property type="match status" value="1"/>
</dbReference>
<comment type="similarity">
    <text evidence="2 7">Belongs to the metallo-dependent hydrolases superfamily. DHOase family. Class I DHOase subfamily.</text>
</comment>
<feature type="binding site" evidence="7">
    <location>
        <position position="149"/>
    </location>
    <ligand>
        <name>Zn(2+)</name>
        <dbReference type="ChEBI" id="CHEBI:29105"/>
        <label>2</label>
    </ligand>
</feature>
<dbReference type="InterPro" id="IPR011059">
    <property type="entry name" value="Metal-dep_hydrolase_composite"/>
</dbReference>
<feature type="binding site" evidence="7">
    <location>
        <position position="57"/>
    </location>
    <ligand>
        <name>Zn(2+)</name>
        <dbReference type="ChEBI" id="CHEBI:29105"/>
        <label>1</label>
    </ligand>
</feature>
<dbReference type="InterPro" id="IPR050138">
    <property type="entry name" value="DHOase/Allantoinase_Hydrolase"/>
</dbReference>
<evidence type="ECO:0000256" key="5">
    <source>
        <dbReference type="ARBA" id="ARBA00022833"/>
    </source>
</evidence>
<keyword evidence="11" id="KW-1185">Reference proteome</keyword>
<dbReference type="RefSeq" id="WP_149266416.1">
    <property type="nucleotide sequence ID" value="NZ_VFJB01000005.1"/>
</dbReference>
<dbReference type="InterPro" id="IPR013108">
    <property type="entry name" value="Amidohydro_3"/>
</dbReference>
<evidence type="ECO:0000256" key="1">
    <source>
        <dbReference type="ARBA" id="ARBA00002368"/>
    </source>
</evidence>
<dbReference type="PROSITE" id="PS00482">
    <property type="entry name" value="DIHYDROOROTASE_1"/>
    <property type="match status" value="1"/>
</dbReference>
<dbReference type="UniPathway" id="UPA00070">
    <property type="reaction ID" value="UER00117"/>
</dbReference>
<comment type="function">
    <text evidence="1 7">Catalyzes the reversible cyclization of carbamoyl aspartate to dihydroorotate.</text>
</comment>
<comment type="pathway">
    <text evidence="7">Pyrimidine metabolism; UMP biosynthesis via de novo pathway; (S)-dihydroorotate from bicarbonate: step 3/3.</text>
</comment>
<dbReference type="InterPro" id="IPR002195">
    <property type="entry name" value="Dihydroorotase_CS"/>
</dbReference>
<feature type="domain" description="Amidohydrolase 3" evidence="8">
    <location>
        <begin position="285"/>
        <end position="419"/>
    </location>
</feature>
<evidence type="ECO:0000256" key="3">
    <source>
        <dbReference type="ARBA" id="ARBA00022723"/>
    </source>
</evidence>
<dbReference type="Pfam" id="PF07969">
    <property type="entry name" value="Amidohydro_3"/>
    <property type="match status" value="1"/>
</dbReference>
<keyword evidence="6 7" id="KW-0665">Pyrimidine biosynthesis</keyword>
<gene>
    <name evidence="7" type="primary">pyrC</name>
    <name evidence="10" type="ORF">FHQ18_06770</name>
</gene>
<dbReference type="AlphaFoldDB" id="A0A5A8F4V9"/>
<sequence>MLLLKNCTVINFDKIEENVNILINNDKIEDITKEEIESATVIDCSGKYVVPGLIDMHVHFRDPGFEYKEDIESGSKAAVAGGVTTCLPMANTKPVNDNSSITRYMVEKAKEIGLIDLFPIAAVTKGMKGEELTEMGDILEAGAIAFSDDGLPVMNSEVMRRALEYASQFGSFIISHAEDKNLTGDGVINEGKISTITGLKGIPAESEEVMIARDILLAKLTKAHVHIAHVSTKGSVELIRWAKKMGINVTAEATPHHFTLTDEELLNYDTNYKMNPPLRTEEDKNAIIEGLKDGTIDIIATDHAPHHRVEKFVEFDNAAFGITGLQTLIPLTLNLVKSGQFDMKKFVYLTSYKPAEILNLKDRGYIAKGKKADITVIDDKIEYIFDEKVNKSKSDNTPFFKKKLIGAAIYTIKDGKIVYDFHQQ</sequence>
<dbReference type="CDD" id="cd01317">
    <property type="entry name" value="DHOase_IIa"/>
    <property type="match status" value="1"/>
</dbReference>
<protein>
    <recommendedName>
        <fullName evidence="7">Dihydroorotase</fullName>
        <shortName evidence="7">DHOase</shortName>
        <ecNumber evidence="7">3.5.2.3</ecNumber>
    </recommendedName>
</protein>
<dbReference type="EC" id="3.5.2.3" evidence="7"/>
<feature type="binding site" evidence="7">
    <location>
        <position position="302"/>
    </location>
    <ligand>
        <name>Zn(2+)</name>
        <dbReference type="ChEBI" id="CHEBI:29105"/>
        <label>1</label>
    </ligand>
</feature>
<dbReference type="InterPro" id="IPR024403">
    <property type="entry name" value="DHOase_cat"/>
</dbReference>
<feature type="domain" description="Dihydroorotase catalytic" evidence="9">
    <location>
        <begin position="46"/>
        <end position="234"/>
    </location>
</feature>
<dbReference type="Gene3D" id="3.20.20.140">
    <property type="entry name" value="Metal-dependent hydrolases"/>
    <property type="match status" value="1"/>
</dbReference>
<dbReference type="EMBL" id="VFJB01000005">
    <property type="protein sequence ID" value="KAA0258095.1"/>
    <property type="molecule type" value="Genomic_DNA"/>
</dbReference>
<dbReference type="GO" id="GO:0005737">
    <property type="term" value="C:cytoplasm"/>
    <property type="evidence" value="ECO:0007669"/>
    <property type="project" value="TreeGrafter"/>
</dbReference>
<name>A0A5A8F4V9_9BACT</name>
<dbReference type="HAMAP" id="MF_00220_B">
    <property type="entry name" value="PyrC_classI_B"/>
    <property type="match status" value="1"/>
</dbReference>
<keyword evidence="3 7" id="KW-0479">Metal-binding</keyword>
<dbReference type="SUPFAM" id="SSF51556">
    <property type="entry name" value="Metallo-dependent hydrolases"/>
    <property type="match status" value="1"/>
</dbReference>
<feature type="binding site" evidence="7">
    <location>
        <position position="306"/>
    </location>
    <ligand>
        <name>substrate</name>
    </ligand>
</feature>
<feature type="binding site" evidence="7">
    <location>
        <position position="176"/>
    </location>
    <ligand>
        <name>Zn(2+)</name>
        <dbReference type="ChEBI" id="CHEBI:29105"/>
        <label>2</label>
    </ligand>
</feature>
<reference evidence="10 11" key="1">
    <citation type="submission" date="2019-06" db="EMBL/GenBank/DDBJ databases">
        <title>Genomic insights into carbon and energy metabolism of Deferribacter autotrophicus revealed new metabolic traits in the phylum Deferribacteres.</title>
        <authorList>
            <person name="Slobodkin A.I."/>
            <person name="Slobodkina G.B."/>
            <person name="Allioux M."/>
            <person name="Alain K."/>
            <person name="Jebbar M."/>
            <person name="Shadrin V."/>
            <person name="Kublanov I.V."/>
            <person name="Toshchakov S.V."/>
            <person name="Bonch-Osmolovskaya E.A."/>
        </authorList>
    </citation>
    <scope>NUCLEOTIDE SEQUENCE [LARGE SCALE GENOMIC DNA]</scope>
    <source>
        <strain evidence="10 11">SL50</strain>
    </source>
</reference>
<dbReference type="Gene3D" id="2.30.40.10">
    <property type="entry name" value="Urease, subunit C, domain 1"/>
    <property type="match status" value="1"/>
</dbReference>
<feature type="binding site" evidence="7">
    <location>
        <position position="229"/>
    </location>
    <ligand>
        <name>Zn(2+)</name>
        <dbReference type="ChEBI" id="CHEBI:29105"/>
        <label>2</label>
    </ligand>
</feature>
<keyword evidence="5 7" id="KW-0862">Zinc</keyword>
<dbReference type="GO" id="GO:0008270">
    <property type="term" value="F:zinc ion binding"/>
    <property type="evidence" value="ECO:0007669"/>
    <property type="project" value="UniProtKB-UniRule"/>
</dbReference>
<dbReference type="GO" id="GO:0044205">
    <property type="term" value="P:'de novo' UMP biosynthetic process"/>
    <property type="evidence" value="ECO:0007669"/>
    <property type="project" value="UniProtKB-UniRule"/>
</dbReference>
<dbReference type="GO" id="GO:0006145">
    <property type="term" value="P:purine nucleobase catabolic process"/>
    <property type="evidence" value="ECO:0007669"/>
    <property type="project" value="TreeGrafter"/>
</dbReference>
<dbReference type="Pfam" id="PF12890">
    <property type="entry name" value="DHOase"/>
    <property type="match status" value="1"/>
</dbReference>
<feature type="binding site" evidence="7">
    <location>
        <begin position="59"/>
        <end position="61"/>
    </location>
    <ligand>
        <name>substrate</name>
    </ligand>
</feature>
<evidence type="ECO:0000256" key="4">
    <source>
        <dbReference type="ARBA" id="ARBA00022801"/>
    </source>
</evidence>
<evidence type="ECO:0000256" key="2">
    <source>
        <dbReference type="ARBA" id="ARBA00010286"/>
    </source>
</evidence>
<dbReference type="OrthoDB" id="9803027at2"/>
<evidence type="ECO:0000256" key="6">
    <source>
        <dbReference type="ARBA" id="ARBA00022975"/>
    </source>
</evidence>
<keyword evidence="4 7" id="KW-0378">Hydrolase</keyword>
<evidence type="ECO:0000259" key="9">
    <source>
        <dbReference type="Pfam" id="PF12890"/>
    </source>
</evidence>
<evidence type="ECO:0000259" key="8">
    <source>
        <dbReference type="Pfam" id="PF07969"/>
    </source>
</evidence>
<feature type="binding site" evidence="7">
    <location>
        <position position="275"/>
    </location>
    <ligand>
        <name>substrate</name>
    </ligand>
</feature>
<feature type="active site" evidence="7">
    <location>
        <position position="302"/>
    </location>
</feature>
<dbReference type="GO" id="GO:0004038">
    <property type="term" value="F:allantoinase activity"/>
    <property type="evidence" value="ECO:0007669"/>
    <property type="project" value="TreeGrafter"/>
</dbReference>
<dbReference type="InterPro" id="IPR004722">
    <property type="entry name" value="DHOase"/>
</dbReference>
<dbReference type="PROSITE" id="PS00483">
    <property type="entry name" value="DIHYDROOROTASE_2"/>
    <property type="match status" value="1"/>
</dbReference>
<evidence type="ECO:0000313" key="10">
    <source>
        <dbReference type="EMBL" id="KAA0258095.1"/>
    </source>
</evidence>
<dbReference type="PANTHER" id="PTHR43668">
    <property type="entry name" value="ALLANTOINASE"/>
    <property type="match status" value="1"/>
</dbReference>
<accession>A0A5A8F4V9</accession>
<organism evidence="10 11">
    <name type="scientific">Deferribacter autotrophicus</name>
    <dbReference type="NCBI Taxonomy" id="500465"/>
    <lineage>
        <taxon>Bacteria</taxon>
        <taxon>Pseudomonadati</taxon>
        <taxon>Deferribacterota</taxon>
        <taxon>Deferribacteres</taxon>
        <taxon>Deferribacterales</taxon>
        <taxon>Deferribacteraceae</taxon>
        <taxon>Deferribacter</taxon>
    </lineage>
</organism>
<evidence type="ECO:0000313" key="11">
    <source>
        <dbReference type="Proteomes" id="UP000322876"/>
    </source>
</evidence>
<dbReference type="InterPro" id="IPR032466">
    <property type="entry name" value="Metal_Hydrolase"/>
</dbReference>
<dbReference type="GO" id="GO:0004151">
    <property type="term" value="F:dihydroorotase activity"/>
    <property type="evidence" value="ECO:0007669"/>
    <property type="project" value="UniProtKB-UniRule"/>
</dbReference>
<feature type="binding site" evidence="7">
    <location>
        <position position="91"/>
    </location>
    <ligand>
        <name>substrate</name>
    </ligand>
</feature>
<dbReference type="Proteomes" id="UP000322876">
    <property type="component" value="Unassembled WGS sequence"/>
</dbReference>
<feature type="binding site" evidence="7">
    <location>
        <position position="149"/>
    </location>
    <ligand>
        <name>Zn(2+)</name>
        <dbReference type="ChEBI" id="CHEBI:29105"/>
        <label>1</label>
    </ligand>
</feature>
<proteinExistence type="inferred from homology"/>
<feature type="binding site" evidence="7">
    <location>
        <position position="59"/>
    </location>
    <ligand>
        <name>Zn(2+)</name>
        <dbReference type="ChEBI" id="CHEBI:29105"/>
        <label>1</label>
    </ligand>
</feature>
<comment type="catalytic activity">
    <reaction evidence="7">
        <text>(S)-dihydroorotate + H2O = N-carbamoyl-L-aspartate + H(+)</text>
        <dbReference type="Rhea" id="RHEA:24296"/>
        <dbReference type="ChEBI" id="CHEBI:15377"/>
        <dbReference type="ChEBI" id="CHEBI:15378"/>
        <dbReference type="ChEBI" id="CHEBI:30864"/>
        <dbReference type="ChEBI" id="CHEBI:32814"/>
        <dbReference type="EC" id="3.5.2.3"/>
    </reaction>
</comment>
<comment type="cofactor">
    <cofactor evidence="7">
        <name>Zn(2+)</name>
        <dbReference type="ChEBI" id="CHEBI:29105"/>
    </cofactor>
    <text evidence="7">Binds 2 Zn(2+) ions per subunit.</text>
</comment>
<dbReference type="SUPFAM" id="SSF51338">
    <property type="entry name" value="Composite domain of metallo-dependent hydrolases"/>
    <property type="match status" value="1"/>
</dbReference>
<evidence type="ECO:0000256" key="7">
    <source>
        <dbReference type="HAMAP-Rule" id="MF_00220"/>
    </source>
</evidence>
<feature type="binding site" evidence="7">
    <location>
        <begin position="320"/>
        <end position="321"/>
    </location>
    <ligand>
        <name>substrate</name>
    </ligand>
</feature>
<dbReference type="NCBIfam" id="TIGR00857">
    <property type="entry name" value="pyrC_multi"/>
    <property type="match status" value="1"/>
</dbReference>